<dbReference type="EMBL" id="OANU01000003">
    <property type="protein sequence ID" value="SNX46831.1"/>
    <property type="molecule type" value="Genomic_DNA"/>
</dbReference>
<name>A0A240EE58_9VIBR</name>
<evidence type="ECO:0000259" key="1">
    <source>
        <dbReference type="Pfam" id="PF19576"/>
    </source>
</evidence>
<evidence type="ECO:0000313" key="3">
    <source>
        <dbReference type="Proteomes" id="UP000219336"/>
    </source>
</evidence>
<evidence type="ECO:0000313" key="2">
    <source>
        <dbReference type="EMBL" id="SNX46831.1"/>
    </source>
</evidence>
<dbReference type="Pfam" id="PF19576">
    <property type="entry name" value="Acyltransf_2"/>
    <property type="match status" value="1"/>
</dbReference>
<sequence length="118" mass="12941">MGYRTLSTLDRLYAQRPAGCDTESFLRFTLDVLEIDYHIVSGNSGTIPKTGATVVVANHPLGCVEGVILAQVLLEIRKDVKILANEFLKLVPELEPLFIGVDVFNGANAHQANSRAFR</sequence>
<keyword evidence="3" id="KW-1185">Reference proteome</keyword>
<organism evidence="2 3">
    <name type="scientific">Vibrio thalassae</name>
    <dbReference type="NCBI Taxonomy" id="1243014"/>
    <lineage>
        <taxon>Bacteria</taxon>
        <taxon>Pseudomonadati</taxon>
        <taxon>Pseudomonadota</taxon>
        <taxon>Gammaproteobacteria</taxon>
        <taxon>Vibrionales</taxon>
        <taxon>Vibrionaceae</taxon>
        <taxon>Vibrio</taxon>
    </lineage>
</organism>
<dbReference type="Proteomes" id="UP000219336">
    <property type="component" value="Unassembled WGS sequence"/>
</dbReference>
<gene>
    <name evidence="2" type="ORF">VTH8203_00492</name>
</gene>
<protein>
    <recommendedName>
        <fullName evidence="1">Putative acyltransferase ACT14924-like acyltransferase domain-containing protein</fullName>
    </recommendedName>
</protein>
<feature type="domain" description="Putative acyltransferase ACT14924-like acyltransferase" evidence="1">
    <location>
        <begin position="49"/>
        <end position="109"/>
    </location>
</feature>
<dbReference type="InterPro" id="IPR045746">
    <property type="entry name" value="ACT14924-like_Acyltransf_dom"/>
</dbReference>
<proteinExistence type="predicted"/>
<reference evidence="3" key="1">
    <citation type="submission" date="2016-06" db="EMBL/GenBank/DDBJ databases">
        <authorList>
            <person name="Rodrigo-Torres L."/>
            <person name="Arahal R.D."/>
            <person name="Lucena T."/>
        </authorList>
    </citation>
    <scope>NUCLEOTIDE SEQUENCE [LARGE SCALE GENOMIC DNA]</scope>
    <source>
        <strain evidence="3">CECT8203</strain>
    </source>
</reference>
<accession>A0A240EE58</accession>
<dbReference type="AlphaFoldDB" id="A0A240EE58"/>